<evidence type="ECO:0000256" key="10">
    <source>
        <dbReference type="ARBA" id="ARBA00023158"/>
    </source>
</evidence>
<name>A0A1Q2CY21_9ACTN</name>
<sequence>MLLTLTSTAAQASDLGYLLHKHPDRVQQFDLSFGSAFVHYPEATAERCTVALQIEVDSISLARRRGRRGDPGSIASYVNDRPYAAGSMLSVAIGRIFSTAMRGTCTARPELPDVRLPLRLHLPAVAARAGRGDEGGADLVERLFAPLGWSVEVGVSELAPGLGWGDSPYLDLTLTGDQRLADALSHLYVLLPVLDDAKHYHASMEEVDKLIRRGEGWLATHPERDLITRRYLAARRDWVDDALTRLDALDDRVEEAPTDEDAPPPPLKLRRLDAVLDALRDVDARSVADVGCGEGFYLRALLDDPRFTRILGLDVSARELDRAERKLGLERRSDQQRARISLKQSSVTYIDDDLSGFDAVLLVEVVEHIEPNRHDSLERSVFSAARPRHVVVTTPNVEHNHLFGMAPEELRHPDHRFEWTREEFRTWADGVASRTGYTVEYRPVGDEDPESGPPTQLALFTRIDERSHRG</sequence>
<comment type="cofactor">
    <cofactor evidence="1">
        <name>Mg(2+)</name>
        <dbReference type="ChEBI" id="CHEBI:18420"/>
    </cofactor>
</comment>
<dbReference type="SUPFAM" id="SSF53335">
    <property type="entry name" value="S-adenosyl-L-methionine-dependent methyltransferases"/>
    <property type="match status" value="1"/>
</dbReference>
<evidence type="ECO:0000256" key="9">
    <source>
        <dbReference type="ARBA" id="ARBA00022884"/>
    </source>
</evidence>
<keyword evidence="10" id="KW-0943">RNA-mediated gene silencing</keyword>
<comment type="catalytic activity">
    <reaction evidence="12">
        <text>small RNA 3'-end nucleotide + S-adenosyl-L-methionine = small RNA 3'-end 2'-O-methylnucleotide + S-adenosyl-L-homocysteine + H(+)</text>
        <dbReference type="Rhea" id="RHEA:37887"/>
        <dbReference type="Rhea" id="RHEA-COMP:10415"/>
        <dbReference type="Rhea" id="RHEA-COMP:10416"/>
        <dbReference type="ChEBI" id="CHEBI:15378"/>
        <dbReference type="ChEBI" id="CHEBI:57856"/>
        <dbReference type="ChEBI" id="CHEBI:59789"/>
        <dbReference type="ChEBI" id="CHEBI:74896"/>
        <dbReference type="ChEBI" id="CHEBI:74898"/>
        <dbReference type="EC" id="2.1.1.386"/>
    </reaction>
</comment>
<evidence type="ECO:0000256" key="5">
    <source>
        <dbReference type="ARBA" id="ARBA00022679"/>
    </source>
</evidence>
<dbReference type="InterPro" id="IPR013217">
    <property type="entry name" value="Methyltransf_12"/>
</dbReference>
<keyword evidence="8" id="KW-0460">Magnesium</keyword>
<dbReference type="GO" id="GO:0031047">
    <property type="term" value="P:regulatory ncRNA-mediated gene silencing"/>
    <property type="evidence" value="ECO:0007669"/>
    <property type="project" value="UniProtKB-KW"/>
</dbReference>
<dbReference type="Pfam" id="PF12623">
    <property type="entry name" value="Hen1_L"/>
    <property type="match status" value="1"/>
</dbReference>
<keyword evidence="4 15" id="KW-0489">Methyltransferase</keyword>
<dbReference type="AlphaFoldDB" id="A0A1Q2CY21"/>
<dbReference type="EC" id="2.1.1.386" evidence="11"/>
<evidence type="ECO:0000313" key="16">
    <source>
        <dbReference type="Proteomes" id="UP000188235"/>
    </source>
</evidence>
<dbReference type="Gene3D" id="3.30.1610.20">
    <property type="entry name" value="Hen1, N-terminal domain"/>
    <property type="match status" value="1"/>
</dbReference>
<dbReference type="NCBIfam" id="TIGR04074">
    <property type="entry name" value="bacter_Hen1"/>
    <property type="match status" value="1"/>
</dbReference>
<keyword evidence="5 15" id="KW-0808">Transferase</keyword>
<evidence type="ECO:0000256" key="4">
    <source>
        <dbReference type="ARBA" id="ARBA00022603"/>
    </source>
</evidence>
<evidence type="ECO:0000256" key="12">
    <source>
        <dbReference type="ARBA" id="ARBA00048418"/>
    </source>
</evidence>
<dbReference type="CDD" id="cd02440">
    <property type="entry name" value="AdoMet_MTases"/>
    <property type="match status" value="1"/>
</dbReference>
<keyword evidence="7" id="KW-0479">Metal-binding</keyword>
<evidence type="ECO:0000256" key="3">
    <source>
        <dbReference type="ARBA" id="ARBA00021330"/>
    </source>
</evidence>
<dbReference type="InterPro" id="IPR024026">
    <property type="entry name" value="3'-RNA_MeTfrase_Hen1_bac"/>
</dbReference>
<gene>
    <name evidence="15" type="ORF">BW733_09390</name>
</gene>
<dbReference type="PANTHER" id="PTHR21404">
    <property type="entry name" value="HEN1"/>
    <property type="match status" value="1"/>
</dbReference>
<keyword evidence="6" id="KW-0949">S-adenosyl-L-methionine</keyword>
<dbReference type="RefSeq" id="WP_077349911.1">
    <property type="nucleotide sequence ID" value="NZ_CP019607.1"/>
</dbReference>
<dbReference type="Proteomes" id="UP000188235">
    <property type="component" value="Chromosome"/>
</dbReference>
<evidence type="ECO:0000256" key="6">
    <source>
        <dbReference type="ARBA" id="ARBA00022691"/>
    </source>
</evidence>
<keyword evidence="16" id="KW-1185">Reference proteome</keyword>
<dbReference type="EMBL" id="CP019607">
    <property type="protein sequence ID" value="AQP51010.1"/>
    <property type="molecule type" value="Genomic_DNA"/>
</dbReference>
<dbReference type="InterPro" id="IPR026610">
    <property type="entry name" value="Hen1"/>
</dbReference>
<comment type="similarity">
    <text evidence="2">Belongs to the methyltransferase superfamily. HEN1 family.</text>
</comment>
<dbReference type="InterPro" id="IPR038546">
    <property type="entry name" value="Hen1_N_sf"/>
</dbReference>
<dbReference type="KEGG" id="tfa:BW733_09390"/>
<accession>A0A1Q2CY21</accession>
<dbReference type="GO" id="GO:0046872">
    <property type="term" value="F:metal ion binding"/>
    <property type="evidence" value="ECO:0007669"/>
    <property type="project" value="UniProtKB-KW"/>
</dbReference>
<dbReference type="GO" id="GO:0003723">
    <property type="term" value="F:RNA binding"/>
    <property type="evidence" value="ECO:0007669"/>
    <property type="project" value="UniProtKB-KW"/>
</dbReference>
<keyword evidence="9" id="KW-0694">RNA-binding</keyword>
<organism evidence="15 16">
    <name type="scientific">Tessaracoccus flavescens</name>
    <dbReference type="NCBI Taxonomy" id="399497"/>
    <lineage>
        <taxon>Bacteria</taxon>
        <taxon>Bacillati</taxon>
        <taxon>Actinomycetota</taxon>
        <taxon>Actinomycetes</taxon>
        <taxon>Propionibacteriales</taxon>
        <taxon>Propionibacteriaceae</taxon>
        <taxon>Tessaracoccus</taxon>
    </lineage>
</organism>
<reference evidence="15 16" key="1">
    <citation type="journal article" date="2008" name="Int. J. Syst. Evol. Microbiol.">
        <title>Tessaracoccus flavescens sp. nov., isolated from marine sediment.</title>
        <authorList>
            <person name="Lee D.W."/>
            <person name="Lee S.D."/>
        </authorList>
    </citation>
    <scope>NUCLEOTIDE SEQUENCE [LARGE SCALE GENOMIC DNA]</scope>
    <source>
        <strain evidence="15 16">SST-39T</strain>
    </source>
</reference>
<proteinExistence type="inferred from homology"/>
<dbReference type="Gene3D" id="3.40.50.150">
    <property type="entry name" value="Vaccinia Virus protein VP39"/>
    <property type="match status" value="1"/>
</dbReference>
<evidence type="ECO:0000259" key="13">
    <source>
        <dbReference type="Pfam" id="PF08242"/>
    </source>
</evidence>
<dbReference type="GO" id="GO:0001510">
    <property type="term" value="P:RNA methylation"/>
    <property type="evidence" value="ECO:0007669"/>
    <property type="project" value="InterPro"/>
</dbReference>
<dbReference type="PANTHER" id="PTHR21404:SF3">
    <property type="entry name" value="SMALL RNA 2'-O-METHYLTRANSFERASE"/>
    <property type="match status" value="1"/>
</dbReference>
<dbReference type="STRING" id="399497.BW733_09390"/>
<dbReference type="Pfam" id="PF08242">
    <property type="entry name" value="Methyltransf_12"/>
    <property type="match status" value="1"/>
</dbReference>
<evidence type="ECO:0000256" key="1">
    <source>
        <dbReference type="ARBA" id="ARBA00001946"/>
    </source>
</evidence>
<feature type="domain" description="Hen1 N-terminal" evidence="14">
    <location>
        <begin position="1"/>
        <end position="246"/>
    </location>
</feature>
<evidence type="ECO:0000259" key="14">
    <source>
        <dbReference type="Pfam" id="PF12623"/>
    </source>
</evidence>
<feature type="domain" description="Methyltransferase type 12" evidence="13">
    <location>
        <begin position="289"/>
        <end position="379"/>
    </location>
</feature>
<evidence type="ECO:0000256" key="11">
    <source>
        <dbReference type="ARBA" id="ARBA00035025"/>
    </source>
</evidence>
<protein>
    <recommendedName>
        <fullName evidence="3">Small RNA 2'-O-methyltransferase</fullName>
        <ecNumber evidence="11">2.1.1.386</ecNumber>
    </recommendedName>
</protein>
<evidence type="ECO:0000256" key="8">
    <source>
        <dbReference type="ARBA" id="ARBA00022842"/>
    </source>
</evidence>
<dbReference type="GO" id="GO:0090486">
    <property type="term" value="F:small RNA 2'-O-methyltransferase activity"/>
    <property type="evidence" value="ECO:0007669"/>
    <property type="project" value="UniProtKB-EC"/>
</dbReference>
<evidence type="ECO:0000313" key="15">
    <source>
        <dbReference type="EMBL" id="AQP51010.1"/>
    </source>
</evidence>
<dbReference type="OrthoDB" id="626362at2"/>
<evidence type="ECO:0000256" key="7">
    <source>
        <dbReference type="ARBA" id="ARBA00022723"/>
    </source>
</evidence>
<evidence type="ECO:0000256" key="2">
    <source>
        <dbReference type="ARBA" id="ARBA00009026"/>
    </source>
</evidence>
<dbReference type="InterPro" id="IPR024740">
    <property type="entry name" value="Hen1_N"/>
</dbReference>
<dbReference type="InterPro" id="IPR029063">
    <property type="entry name" value="SAM-dependent_MTases_sf"/>
</dbReference>